<dbReference type="RefSeq" id="WP_159072666.1">
    <property type="nucleotide sequence ID" value="NZ_CP022685.1"/>
</dbReference>
<evidence type="ECO:0000313" key="4">
    <source>
        <dbReference type="EMBL" id="ATL31733.1"/>
    </source>
</evidence>
<comment type="similarity">
    <text evidence="1">Belongs to the P-Pant transferase superfamily. Gsp/Sfp/HetI/AcpT family.</text>
</comment>
<dbReference type="GO" id="GO:0000287">
    <property type="term" value="F:magnesium ion binding"/>
    <property type="evidence" value="ECO:0007669"/>
    <property type="project" value="InterPro"/>
</dbReference>
<dbReference type="Pfam" id="PF01648">
    <property type="entry name" value="ACPS"/>
    <property type="match status" value="1"/>
</dbReference>
<dbReference type="InterPro" id="IPR050559">
    <property type="entry name" value="P-Pant_transferase_sf"/>
</dbReference>
<dbReference type="AlphaFoldDB" id="A0A291QJV6"/>
<evidence type="ECO:0000256" key="2">
    <source>
        <dbReference type="ARBA" id="ARBA00022679"/>
    </source>
</evidence>
<evidence type="ECO:0000259" key="3">
    <source>
        <dbReference type="Pfam" id="PF01648"/>
    </source>
</evidence>
<dbReference type="GO" id="GO:0005829">
    <property type="term" value="C:cytosol"/>
    <property type="evidence" value="ECO:0007669"/>
    <property type="project" value="TreeGrafter"/>
</dbReference>
<keyword evidence="2 4" id="KW-0808">Transferase</keyword>
<feature type="domain" description="4'-phosphopantetheinyl transferase" evidence="3">
    <location>
        <begin position="85"/>
        <end position="146"/>
    </location>
</feature>
<evidence type="ECO:0000256" key="1">
    <source>
        <dbReference type="ARBA" id="ARBA00010990"/>
    </source>
</evidence>
<dbReference type="GO" id="GO:0019878">
    <property type="term" value="P:lysine biosynthetic process via aminoadipic acid"/>
    <property type="evidence" value="ECO:0007669"/>
    <property type="project" value="TreeGrafter"/>
</dbReference>
<dbReference type="KEGG" id="sfk:KY5_6715c"/>
<dbReference type="PANTHER" id="PTHR12215:SF10">
    <property type="entry name" value="L-AMINOADIPATE-SEMIALDEHYDE DEHYDROGENASE-PHOSPHOPANTETHEINYL TRANSFERASE"/>
    <property type="match status" value="1"/>
</dbReference>
<dbReference type="InterPro" id="IPR037143">
    <property type="entry name" value="4-PPantetheinyl_Trfase_dom_sf"/>
</dbReference>
<dbReference type="GO" id="GO:0008897">
    <property type="term" value="F:holo-[acyl-carrier-protein] synthase activity"/>
    <property type="evidence" value="ECO:0007669"/>
    <property type="project" value="InterPro"/>
</dbReference>
<dbReference type="SUPFAM" id="SSF56214">
    <property type="entry name" value="4'-phosphopantetheinyl transferase"/>
    <property type="match status" value="1"/>
</dbReference>
<accession>A0A291QJV6</accession>
<gene>
    <name evidence="4" type="ORF">KY5_6715c</name>
</gene>
<dbReference type="Proteomes" id="UP000221011">
    <property type="component" value="Chromosome"/>
</dbReference>
<name>A0A291QJV6_9ACTN</name>
<protein>
    <submittedName>
        <fullName evidence="4">4'-phosphopantetheinyl transferase</fullName>
    </submittedName>
</protein>
<evidence type="ECO:0000313" key="5">
    <source>
        <dbReference type="Proteomes" id="UP000221011"/>
    </source>
</evidence>
<dbReference type="PANTHER" id="PTHR12215">
    <property type="entry name" value="PHOSPHOPANTETHEINE TRANSFERASE"/>
    <property type="match status" value="1"/>
</dbReference>
<dbReference type="InterPro" id="IPR008278">
    <property type="entry name" value="4-PPantetheinyl_Trfase_dom"/>
</dbReference>
<dbReference type="EMBL" id="CP022685">
    <property type="protein sequence ID" value="ATL31733.1"/>
    <property type="molecule type" value="Genomic_DNA"/>
</dbReference>
<keyword evidence="5" id="KW-1185">Reference proteome</keyword>
<reference evidence="4 5" key="1">
    <citation type="submission" date="2017-08" db="EMBL/GenBank/DDBJ databases">
        <title>Complete Genome Sequence of Streptomyces formicae KY5, the formicamycin producer.</title>
        <authorList>
            <person name="Holmes N.A."/>
            <person name="Devine R."/>
            <person name="Qin Z."/>
            <person name="Seipke R.F."/>
            <person name="Wilkinson B."/>
            <person name="Hutchings M.I."/>
        </authorList>
    </citation>
    <scope>NUCLEOTIDE SEQUENCE [LARGE SCALE GENOMIC DNA]</scope>
    <source>
        <strain evidence="4 5">KY5</strain>
    </source>
</reference>
<sequence length="234" mass="24467">MDRHPGGSPDTVTVLWCTTDGDERRKAHTLVVRAAAGLMGVAPSEIWLEHEAGGRPVLGGAGKSLHVSVTHARGALAVAVTGLAPVGVDVEVVRRLRAAAMSRAWLDPAEAAWVTALPEDDQSVAFLWLWTQKESVGKALGQGLRRGGMSRRVPLPGQWPPRDGTLSAPRRLPGDPGVVSAAVVVGGGRHVIGVALHGGTGGASCADDVRPDVRLGVRRDVRLDVREVSPTELG</sequence>
<proteinExistence type="inferred from homology"/>
<dbReference type="Gene3D" id="3.90.470.20">
    <property type="entry name" value="4'-phosphopantetheinyl transferase domain"/>
    <property type="match status" value="2"/>
</dbReference>
<organism evidence="4 5">
    <name type="scientific">Streptomyces formicae</name>
    <dbReference type="NCBI Taxonomy" id="1616117"/>
    <lineage>
        <taxon>Bacteria</taxon>
        <taxon>Bacillati</taxon>
        <taxon>Actinomycetota</taxon>
        <taxon>Actinomycetes</taxon>
        <taxon>Kitasatosporales</taxon>
        <taxon>Streptomycetaceae</taxon>
        <taxon>Streptomyces</taxon>
    </lineage>
</organism>